<proteinExistence type="predicted"/>
<keyword evidence="3" id="KW-1185">Reference proteome</keyword>
<evidence type="ECO:0000256" key="1">
    <source>
        <dbReference type="SAM" id="MobiDB-lite"/>
    </source>
</evidence>
<organism evidence="2 3">
    <name type="scientific">Lophiotrema nucula</name>
    <dbReference type="NCBI Taxonomy" id="690887"/>
    <lineage>
        <taxon>Eukaryota</taxon>
        <taxon>Fungi</taxon>
        <taxon>Dikarya</taxon>
        <taxon>Ascomycota</taxon>
        <taxon>Pezizomycotina</taxon>
        <taxon>Dothideomycetes</taxon>
        <taxon>Pleosporomycetidae</taxon>
        <taxon>Pleosporales</taxon>
        <taxon>Lophiotremataceae</taxon>
        <taxon>Lophiotrema</taxon>
    </lineage>
</organism>
<dbReference type="AlphaFoldDB" id="A0A6A5Z6S1"/>
<gene>
    <name evidence="2" type="ORF">BDV96DRAFT_600823</name>
</gene>
<sequence length="129" mass="15048">MASHLQGPSCRSNRPDIPQSGIIREEDNNGCEDSNVTADLRPPSGFWYLCEHLQRYEHRLETLKLRFIFPKPQEFRFEPVDNWAVDMTFLEKLGSSFKMVELVIEQPKDDPDYGEFKGVKDLVPVLYRT</sequence>
<evidence type="ECO:0000313" key="2">
    <source>
        <dbReference type="EMBL" id="KAF2114088.1"/>
    </source>
</evidence>
<feature type="region of interest" description="Disordered" evidence="1">
    <location>
        <begin position="1"/>
        <end position="40"/>
    </location>
</feature>
<reference evidence="2" key="1">
    <citation type="journal article" date="2020" name="Stud. Mycol.">
        <title>101 Dothideomycetes genomes: a test case for predicting lifestyles and emergence of pathogens.</title>
        <authorList>
            <person name="Haridas S."/>
            <person name="Albert R."/>
            <person name="Binder M."/>
            <person name="Bloem J."/>
            <person name="Labutti K."/>
            <person name="Salamov A."/>
            <person name="Andreopoulos B."/>
            <person name="Baker S."/>
            <person name="Barry K."/>
            <person name="Bills G."/>
            <person name="Bluhm B."/>
            <person name="Cannon C."/>
            <person name="Castanera R."/>
            <person name="Culley D."/>
            <person name="Daum C."/>
            <person name="Ezra D."/>
            <person name="Gonzalez J."/>
            <person name="Henrissat B."/>
            <person name="Kuo A."/>
            <person name="Liang C."/>
            <person name="Lipzen A."/>
            <person name="Lutzoni F."/>
            <person name="Magnuson J."/>
            <person name="Mondo S."/>
            <person name="Nolan M."/>
            <person name="Ohm R."/>
            <person name="Pangilinan J."/>
            <person name="Park H.-J."/>
            <person name="Ramirez L."/>
            <person name="Alfaro M."/>
            <person name="Sun H."/>
            <person name="Tritt A."/>
            <person name="Yoshinaga Y."/>
            <person name="Zwiers L.-H."/>
            <person name="Turgeon B."/>
            <person name="Goodwin S."/>
            <person name="Spatafora J."/>
            <person name="Crous P."/>
            <person name="Grigoriev I."/>
        </authorList>
    </citation>
    <scope>NUCLEOTIDE SEQUENCE</scope>
    <source>
        <strain evidence="2">CBS 627.86</strain>
    </source>
</reference>
<protein>
    <submittedName>
        <fullName evidence="2">Uncharacterized protein</fullName>
    </submittedName>
</protein>
<accession>A0A6A5Z6S1</accession>
<evidence type="ECO:0000313" key="3">
    <source>
        <dbReference type="Proteomes" id="UP000799770"/>
    </source>
</evidence>
<dbReference type="EMBL" id="ML977326">
    <property type="protein sequence ID" value="KAF2114088.1"/>
    <property type="molecule type" value="Genomic_DNA"/>
</dbReference>
<name>A0A6A5Z6S1_9PLEO</name>
<dbReference type="Proteomes" id="UP000799770">
    <property type="component" value="Unassembled WGS sequence"/>
</dbReference>